<evidence type="ECO:0000313" key="1">
    <source>
        <dbReference type="EMBL" id="CAF4380213.1"/>
    </source>
</evidence>
<dbReference type="EMBL" id="CAJOBE010058807">
    <property type="protein sequence ID" value="CAF4380213.1"/>
    <property type="molecule type" value="Genomic_DNA"/>
</dbReference>
<protein>
    <submittedName>
        <fullName evidence="1">Uncharacterized protein</fullName>
    </submittedName>
</protein>
<sequence length="67" mass="7536">MFDVNDRFSRFRVIARASIPDTSLQFKRRPVRSAMGVSLNLGSFQVFGIATDPNESEFSNQSRPVLA</sequence>
<name>A0A820MSW3_9BILA</name>
<dbReference type="Proteomes" id="UP000663874">
    <property type="component" value="Unassembled WGS sequence"/>
</dbReference>
<gene>
    <name evidence="1" type="ORF">FNK824_LOCUS43280</name>
</gene>
<feature type="non-terminal residue" evidence="1">
    <location>
        <position position="1"/>
    </location>
</feature>
<evidence type="ECO:0000313" key="2">
    <source>
        <dbReference type="Proteomes" id="UP000663874"/>
    </source>
</evidence>
<proteinExistence type="predicted"/>
<dbReference type="AlphaFoldDB" id="A0A820MSW3"/>
<organism evidence="1 2">
    <name type="scientific">Rotaria sordida</name>
    <dbReference type="NCBI Taxonomy" id="392033"/>
    <lineage>
        <taxon>Eukaryota</taxon>
        <taxon>Metazoa</taxon>
        <taxon>Spiralia</taxon>
        <taxon>Gnathifera</taxon>
        <taxon>Rotifera</taxon>
        <taxon>Eurotatoria</taxon>
        <taxon>Bdelloidea</taxon>
        <taxon>Philodinida</taxon>
        <taxon>Philodinidae</taxon>
        <taxon>Rotaria</taxon>
    </lineage>
</organism>
<reference evidence="1" key="1">
    <citation type="submission" date="2021-02" db="EMBL/GenBank/DDBJ databases">
        <authorList>
            <person name="Nowell W R."/>
        </authorList>
    </citation>
    <scope>NUCLEOTIDE SEQUENCE</scope>
</reference>
<comment type="caution">
    <text evidence="1">The sequence shown here is derived from an EMBL/GenBank/DDBJ whole genome shotgun (WGS) entry which is preliminary data.</text>
</comment>
<accession>A0A820MSW3</accession>